<comment type="cofactor">
    <cofactor evidence="1">
        <name>Mg(2+)</name>
        <dbReference type="ChEBI" id="CHEBI:18420"/>
    </cofactor>
</comment>
<dbReference type="Gene3D" id="3.90.550.10">
    <property type="entry name" value="Spore Coat Polysaccharide Biosynthesis Protein SpsA, Chain A"/>
    <property type="match status" value="1"/>
</dbReference>
<dbReference type="RefSeq" id="WP_089275279.1">
    <property type="nucleotide sequence ID" value="NZ_FZOC01000008.1"/>
</dbReference>
<proteinExistence type="inferred from homology"/>
<keyword evidence="4 7" id="KW-0808">Transferase</keyword>
<dbReference type="InterPro" id="IPR001173">
    <property type="entry name" value="Glyco_trans_2-like"/>
</dbReference>
<reference evidence="7 8" key="1">
    <citation type="submission" date="2017-06" db="EMBL/GenBank/DDBJ databases">
        <authorList>
            <person name="Kim H.J."/>
            <person name="Triplett B.A."/>
        </authorList>
    </citation>
    <scope>NUCLEOTIDE SEQUENCE [LARGE SCALE GENOMIC DNA]</scope>
    <source>
        <strain evidence="7 8">DSM 13116</strain>
    </source>
</reference>
<gene>
    <name evidence="7" type="ORF">SAMN04488503_3087</name>
</gene>
<dbReference type="InterPro" id="IPR029044">
    <property type="entry name" value="Nucleotide-diphossugar_trans"/>
</dbReference>
<keyword evidence="8" id="KW-1185">Reference proteome</keyword>
<comment type="similarity">
    <text evidence="2">Belongs to the glycosyltransferase 2 family.</text>
</comment>
<organism evidence="7 8">
    <name type="scientific">Humidesulfovibrio mexicanus</name>
    <dbReference type="NCBI Taxonomy" id="147047"/>
    <lineage>
        <taxon>Bacteria</taxon>
        <taxon>Pseudomonadati</taxon>
        <taxon>Thermodesulfobacteriota</taxon>
        <taxon>Desulfovibrionia</taxon>
        <taxon>Desulfovibrionales</taxon>
        <taxon>Desulfovibrionaceae</taxon>
        <taxon>Humidesulfovibrio</taxon>
    </lineage>
</organism>
<dbReference type="AlphaFoldDB" id="A0A239CEM5"/>
<evidence type="ECO:0000259" key="6">
    <source>
        <dbReference type="Pfam" id="PF00535"/>
    </source>
</evidence>
<evidence type="ECO:0000256" key="1">
    <source>
        <dbReference type="ARBA" id="ARBA00001946"/>
    </source>
</evidence>
<accession>A0A239CEM5</accession>
<evidence type="ECO:0000313" key="7">
    <source>
        <dbReference type="EMBL" id="SNS18685.1"/>
    </source>
</evidence>
<evidence type="ECO:0000256" key="2">
    <source>
        <dbReference type="ARBA" id="ARBA00006739"/>
    </source>
</evidence>
<evidence type="ECO:0000256" key="4">
    <source>
        <dbReference type="ARBA" id="ARBA00022679"/>
    </source>
</evidence>
<name>A0A239CEM5_9BACT</name>
<dbReference type="InterPro" id="IPR050256">
    <property type="entry name" value="Glycosyltransferase_2"/>
</dbReference>
<dbReference type="EMBL" id="FZOC01000008">
    <property type="protein sequence ID" value="SNS18685.1"/>
    <property type="molecule type" value="Genomic_DNA"/>
</dbReference>
<dbReference type="PANTHER" id="PTHR48090">
    <property type="entry name" value="UNDECAPRENYL-PHOSPHATE 4-DEOXY-4-FORMAMIDO-L-ARABINOSE TRANSFERASE-RELATED"/>
    <property type="match status" value="1"/>
</dbReference>
<keyword evidence="3" id="KW-0328">Glycosyltransferase</keyword>
<evidence type="ECO:0000256" key="3">
    <source>
        <dbReference type="ARBA" id="ARBA00022676"/>
    </source>
</evidence>
<dbReference type="SUPFAM" id="SSF53448">
    <property type="entry name" value="Nucleotide-diphospho-sugar transferases"/>
    <property type="match status" value="1"/>
</dbReference>
<evidence type="ECO:0000313" key="8">
    <source>
        <dbReference type="Proteomes" id="UP000198324"/>
    </source>
</evidence>
<evidence type="ECO:0000256" key="5">
    <source>
        <dbReference type="ARBA" id="ARBA00022842"/>
    </source>
</evidence>
<dbReference type="Pfam" id="PF00535">
    <property type="entry name" value="Glycos_transf_2"/>
    <property type="match status" value="1"/>
</dbReference>
<sequence>MEKTLSIVIPAYNEEANIRATVEDILWAIGDRFHDFELIIVDDGSADATGRIIDELAASNRHIRAEHNPHNMGFGASYKRGVSLARMNYVGIIPGDNEIVGHSIAAILDLVGSADIIVPFTMNMEVRPYSRRLFSRLYTLIMNMLFTCELQYYNGPVIHRRDVLMSTPINTSGFAFQSTLLVRLVRSGRSFIEVPMYLRPRLGGRSTALKPKNVVSVCLAIARLVKTIHFDEKRRYAQPVNRILFPGMPASVLVQGVKPQGPDR</sequence>
<keyword evidence="5" id="KW-0460">Magnesium</keyword>
<dbReference type="GO" id="GO:0016757">
    <property type="term" value="F:glycosyltransferase activity"/>
    <property type="evidence" value="ECO:0007669"/>
    <property type="project" value="UniProtKB-KW"/>
</dbReference>
<dbReference type="PANTHER" id="PTHR48090:SF10">
    <property type="entry name" value="GLUCOSYL-3-PHOSPHOGLYCERATE SYNTHASE"/>
    <property type="match status" value="1"/>
</dbReference>
<dbReference type="OrthoDB" id="9810303at2"/>
<feature type="domain" description="Glycosyltransferase 2-like" evidence="6">
    <location>
        <begin position="6"/>
        <end position="133"/>
    </location>
</feature>
<dbReference type="CDD" id="cd04179">
    <property type="entry name" value="DPM_DPG-synthase_like"/>
    <property type="match status" value="1"/>
</dbReference>
<dbReference type="Proteomes" id="UP000198324">
    <property type="component" value="Unassembled WGS sequence"/>
</dbReference>
<protein>
    <submittedName>
        <fullName evidence="7">Glycosyltransferase involved in cell wall bisynthesis</fullName>
    </submittedName>
</protein>